<dbReference type="PANTHER" id="PTHR13232">
    <property type="entry name" value="NAD(P)H-HYDRATE EPIMERASE"/>
    <property type="match status" value="1"/>
</dbReference>
<dbReference type="PANTHER" id="PTHR13232:SF10">
    <property type="entry name" value="NAD(P)H-HYDRATE EPIMERASE"/>
    <property type="match status" value="1"/>
</dbReference>
<evidence type="ECO:0000256" key="6">
    <source>
        <dbReference type="ARBA" id="ARBA00022857"/>
    </source>
</evidence>
<dbReference type="EC" id="5.1.99.6" evidence="3"/>
<dbReference type="InterPro" id="IPR032976">
    <property type="entry name" value="YJEFN_prot_NAXE-like"/>
</dbReference>
<organism evidence="11 12">
    <name type="scientific">Ceratocystis lukuohia</name>
    <dbReference type="NCBI Taxonomy" id="2019550"/>
    <lineage>
        <taxon>Eukaryota</taxon>
        <taxon>Fungi</taxon>
        <taxon>Dikarya</taxon>
        <taxon>Ascomycota</taxon>
        <taxon>Pezizomycotina</taxon>
        <taxon>Sordariomycetes</taxon>
        <taxon>Hypocreomycetidae</taxon>
        <taxon>Microascales</taxon>
        <taxon>Ceratocystidaceae</taxon>
        <taxon>Ceratocystis</taxon>
    </lineage>
</organism>
<accession>A0ABR4MCS1</accession>
<comment type="catalytic activity">
    <reaction evidence="1">
        <text>(6R)-NADHX = (6S)-NADHX</text>
        <dbReference type="Rhea" id="RHEA:32215"/>
        <dbReference type="ChEBI" id="CHEBI:64074"/>
        <dbReference type="ChEBI" id="CHEBI:64075"/>
        <dbReference type="EC" id="5.1.99.6"/>
    </reaction>
</comment>
<dbReference type="Gene3D" id="3.40.50.10260">
    <property type="entry name" value="YjeF N-terminal domain"/>
    <property type="match status" value="1"/>
</dbReference>
<sequence length="178" mass="18878">MTLKTLGAKAAAALDAELMSSGAFSIDQLMELAGLAVSQANLSIPFSNDFSDALGSADHVVDAIFGFSFSGPVREPFRSVISQLASTSVPVTSIDAPSSWDIHSGPPPAGNLGCDFHPATLVSLTAPKPLVRMFKGRHFIGGRFVGREVAERYGFEVPPYQGLEQVVEIDEAGRRVEN</sequence>
<dbReference type="SUPFAM" id="SSF64153">
    <property type="entry name" value="YjeF N-terminal domain-like"/>
    <property type="match status" value="1"/>
</dbReference>
<dbReference type="EMBL" id="JABSNW010000007">
    <property type="protein sequence ID" value="KAL2886072.1"/>
    <property type="molecule type" value="Genomic_DNA"/>
</dbReference>
<evidence type="ECO:0000256" key="8">
    <source>
        <dbReference type="ARBA" id="ARBA00023027"/>
    </source>
</evidence>
<evidence type="ECO:0000256" key="4">
    <source>
        <dbReference type="ARBA" id="ARBA00022723"/>
    </source>
</evidence>
<dbReference type="Pfam" id="PF03853">
    <property type="entry name" value="YjeF_N"/>
    <property type="match status" value="1"/>
</dbReference>
<keyword evidence="12" id="KW-1185">Reference proteome</keyword>
<evidence type="ECO:0000256" key="7">
    <source>
        <dbReference type="ARBA" id="ARBA00022958"/>
    </source>
</evidence>
<proteinExistence type="predicted"/>
<evidence type="ECO:0000259" key="10">
    <source>
        <dbReference type="PROSITE" id="PS51385"/>
    </source>
</evidence>
<dbReference type="GeneID" id="98120639"/>
<dbReference type="PROSITE" id="PS51385">
    <property type="entry name" value="YJEF_N"/>
    <property type="match status" value="1"/>
</dbReference>
<evidence type="ECO:0000256" key="9">
    <source>
        <dbReference type="ARBA" id="ARBA00023235"/>
    </source>
</evidence>
<comment type="catalytic activity">
    <reaction evidence="2">
        <text>(6R)-NADPHX = (6S)-NADPHX</text>
        <dbReference type="Rhea" id="RHEA:32227"/>
        <dbReference type="ChEBI" id="CHEBI:64076"/>
        <dbReference type="ChEBI" id="CHEBI:64077"/>
        <dbReference type="EC" id="5.1.99.6"/>
    </reaction>
</comment>
<dbReference type="RefSeq" id="XP_070857252.1">
    <property type="nucleotide sequence ID" value="XM_071005105.1"/>
</dbReference>
<evidence type="ECO:0000256" key="2">
    <source>
        <dbReference type="ARBA" id="ARBA00000909"/>
    </source>
</evidence>
<reference evidence="11 12" key="1">
    <citation type="submission" date="2020-05" db="EMBL/GenBank/DDBJ databases">
        <title>Ceratocystis lukuohia genome.</title>
        <authorList>
            <person name="Harrington T.C."/>
            <person name="Kim K."/>
            <person name="Mayers C.G."/>
        </authorList>
    </citation>
    <scope>NUCLEOTIDE SEQUENCE [LARGE SCALE GENOMIC DNA]</scope>
    <source>
        <strain evidence="11 12">C4212</strain>
    </source>
</reference>
<protein>
    <recommendedName>
        <fullName evidence="3">NAD(P)H-hydrate epimerase</fullName>
        <ecNumber evidence="3">5.1.99.6</ecNumber>
    </recommendedName>
</protein>
<keyword evidence="7" id="KW-0630">Potassium</keyword>
<gene>
    <name evidence="11" type="ORF">HOO65_070534</name>
</gene>
<dbReference type="InterPro" id="IPR036652">
    <property type="entry name" value="YjeF_N_dom_sf"/>
</dbReference>
<comment type="caution">
    <text evidence="11">The sequence shown here is derived from an EMBL/GenBank/DDBJ whole genome shotgun (WGS) entry which is preliminary data.</text>
</comment>
<keyword evidence="6" id="KW-0521">NADP</keyword>
<evidence type="ECO:0000256" key="1">
    <source>
        <dbReference type="ARBA" id="ARBA00000013"/>
    </source>
</evidence>
<dbReference type="Proteomes" id="UP001610728">
    <property type="component" value="Unassembled WGS sequence"/>
</dbReference>
<keyword evidence="9" id="KW-0413">Isomerase</keyword>
<dbReference type="InterPro" id="IPR004443">
    <property type="entry name" value="YjeF_N_dom"/>
</dbReference>
<evidence type="ECO:0000256" key="5">
    <source>
        <dbReference type="ARBA" id="ARBA00022741"/>
    </source>
</evidence>
<evidence type="ECO:0000313" key="11">
    <source>
        <dbReference type="EMBL" id="KAL2886072.1"/>
    </source>
</evidence>
<feature type="domain" description="YjeF N-terminal" evidence="10">
    <location>
        <begin position="1"/>
        <end position="157"/>
    </location>
</feature>
<keyword evidence="8" id="KW-0520">NAD</keyword>
<evidence type="ECO:0000313" key="12">
    <source>
        <dbReference type="Proteomes" id="UP001610728"/>
    </source>
</evidence>
<keyword evidence="5" id="KW-0547">Nucleotide-binding</keyword>
<name>A0ABR4MCS1_9PEZI</name>
<keyword evidence="4" id="KW-0479">Metal-binding</keyword>
<evidence type="ECO:0000256" key="3">
    <source>
        <dbReference type="ARBA" id="ARBA00012228"/>
    </source>
</evidence>